<feature type="region of interest" description="Disordered" evidence="1">
    <location>
        <begin position="1"/>
        <end position="67"/>
    </location>
</feature>
<dbReference type="Proteomes" id="UP000813461">
    <property type="component" value="Unassembled WGS sequence"/>
</dbReference>
<organism evidence="2 3">
    <name type="scientific">Paraphoma chrysanthemicola</name>
    <dbReference type="NCBI Taxonomy" id="798071"/>
    <lineage>
        <taxon>Eukaryota</taxon>
        <taxon>Fungi</taxon>
        <taxon>Dikarya</taxon>
        <taxon>Ascomycota</taxon>
        <taxon>Pezizomycotina</taxon>
        <taxon>Dothideomycetes</taxon>
        <taxon>Pleosporomycetidae</taxon>
        <taxon>Pleosporales</taxon>
        <taxon>Pleosporineae</taxon>
        <taxon>Phaeosphaeriaceae</taxon>
        <taxon>Paraphoma</taxon>
    </lineage>
</organism>
<keyword evidence="3" id="KW-1185">Reference proteome</keyword>
<accession>A0A8K0RJ94</accession>
<comment type="caution">
    <text evidence="2">The sequence shown here is derived from an EMBL/GenBank/DDBJ whole genome shotgun (WGS) entry which is preliminary data.</text>
</comment>
<evidence type="ECO:0000256" key="1">
    <source>
        <dbReference type="SAM" id="MobiDB-lite"/>
    </source>
</evidence>
<sequence length="107" mass="12332">MRRIYYIIPPHTHAETPADEDTSSISPHGSELSDSDWIEVSDREYTDEDLMDDARPGRRKRENSRSKGGYLRKLDSCVCRGSIRWINGKVGQEDRFGDEIEDKKGMI</sequence>
<gene>
    <name evidence="2" type="ORF">FB567DRAFT_542848</name>
</gene>
<reference evidence="2" key="1">
    <citation type="journal article" date="2021" name="Nat. Commun.">
        <title>Genetic determinants of endophytism in the Arabidopsis root mycobiome.</title>
        <authorList>
            <person name="Mesny F."/>
            <person name="Miyauchi S."/>
            <person name="Thiergart T."/>
            <person name="Pickel B."/>
            <person name="Atanasova L."/>
            <person name="Karlsson M."/>
            <person name="Huettel B."/>
            <person name="Barry K.W."/>
            <person name="Haridas S."/>
            <person name="Chen C."/>
            <person name="Bauer D."/>
            <person name="Andreopoulos W."/>
            <person name="Pangilinan J."/>
            <person name="LaButti K."/>
            <person name="Riley R."/>
            <person name="Lipzen A."/>
            <person name="Clum A."/>
            <person name="Drula E."/>
            <person name="Henrissat B."/>
            <person name="Kohler A."/>
            <person name="Grigoriev I.V."/>
            <person name="Martin F.M."/>
            <person name="Hacquard S."/>
        </authorList>
    </citation>
    <scope>NUCLEOTIDE SEQUENCE</scope>
    <source>
        <strain evidence="2">MPI-SDFR-AT-0120</strain>
    </source>
</reference>
<name>A0A8K0RJ94_9PLEO</name>
<proteinExistence type="predicted"/>
<evidence type="ECO:0000313" key="3">
    <source>
        <dbReference type="Proteomes" id="UP000813461"/>
    </source>
</evidence>
<dbReference type="OrthoDB" id="10584919at2759"/>
<dbReference type="EMBL" id="JAGMVJ010000001">
    <property type="protein sequence ID" value="KAH7094391.1"/>
    <property type="molecule type" value="Genomic_DNA"/>
</dbReference>
<protein>
    <submittedName>
        <fullName evidence="2">Uncharacterized protein</fullName>
    </submittedName>
</protein>
<dbReference type="AlphaFoldDB" id="A0A8K0RJ94"/>
<evidence type="ECO:0000313" key="2">
    <source>
        <dbReference type="EMBL" id="KAH7094391.1"/>
    </source>
</evidence>
<feature type="compositionally biased region" description="Acidic residues" evidence="1">
    <location>
        <begin position="33"/>
        <end position="51"/>
    </location>
</feature>